<dbReference type="InterPro" id="IPR001680">
    <property type="entry name" value="WD40_rpt"/>
</dbReference>
<feature type="region of interest" description="Disordered" evidence="4">
    <location>
        <begin position="1"/>
        <end position="108"/>
    </location>
</feature>
<comment type="caution">
    <text evidence="5">The sequence shown here is derived from an EMBL/GenBank/DDBJ whole genome shotgun (WGS) entry which is preliminary data.</text>
</comment>
<dbReference type="InterPro" id="IPR015943">
    <property type="entry name" value="WD40/YVTN_repeat-like_dom_sf"/>
</dbReference>
<dbReference type="GO" id="GO:0000127">
    <property type="term" value="C:transcription factor TFIIIC complex"/>
    <property type="evidence" value="ECO:0007669"/>
    <property type="project" value="TreeGrafter"/>
</dbReference>
<organism evidence="5 6">
    <name type="scientific">Sarocladium strictum</name>
    <name type="common">Black bundle disease fungus</name>
    <name type="synonym">Acremonium strictum</name>
    <dbReference type="NCBI Taxonomy" id="5046"/>
    <lineage>
        <taxon>Eukaryota</taxon>
        <taxon>Fungi</taxon>
        <taxon>Dikarya</taxon>
        <taxon>Ascomycota</taxon>
        <taxon>Pezizomycotina</taxon>
        <taxon>Sordariomycetes</taxon>
        <taxon>Hypocreomycetidae</taxon>
        <taxon>Hypocreales</taxon>
        <taxon>Sarocladiaceae</taxon>
        <taxon>Sarocladium</taxon>
    </lineage>
</organism>
<dbReference type="SMART" id="SM00320">
    <property type="entry name" value="WD40"/>
    <property type="match status" value="4"/>
</dbReference>
<dbReference type="EMBL" id="JAPDFR010000004">
    <property type="protein sequence ID" value="KAK0386999.1"/>
    <property type="molecule type" value="Genomic_DNA"/>
</dbReference>
<evidence type="ECO:0000256" key="1">
    <source>
        <dbReference type="ARBA" id="ARBA00004123"/>
    </source>
</evidence>
<dbReference type="Proteomes" id="UP001175261">
    <property type="component" value="Unassembled WGS sequence"/>
</dbReference>
<name>A0AA39GHD6_SARSR</name>
<feature type="compositionally biased region" description="Acidic residues" evidence="4">
    <location>
        <begin position="83"/>
        <end position="92"/>
    </location>
</feature>
<feature type="compositionally biased region" description="Acidic residues" evidence="4">
    <location>
        <begin position="55"/>
        <end position="65"/>
    </location>
</feature>
<dbReference type="AlphaFoldDB" id="A0AA39GHD6"/>
<dbReference type="GO" id="GO:0005634">
    <property type="term" value="C:nucleus"/>
    <property type="evidence" value="ECO:0007669"/>
    <property type="project" value="UniProtKB-SubCell"/>
</dbReference>
<protein>
    <submittedName>
        <fullName evidence="5">Uncharacterized protein</fullName>
    </submittedName>
</protein>
<comment type="subcellular location">
    <subcellularLocation>
        <location evidence="1">Nucleus</location>
    </subcellularLocation>
</comment>
<dbReference type="InterPro" id="IPR036322">
    <property type="entry name" value="WD40_repeat_dom_sf"/>
</dbReference>
<keyword evidence="3" id="KW-0539">Nucleus</keyword>
<dbReference type="GO" id="GO:0006383">
    <property type="term" value="P:transcription by RNA polymerase III"/>
    <property type="evidence" value="ECO:0007669"/>
    <property type="project" value="TreeGrafter"/>
</dbReference>
<dbReference type="PANTHER" id="PTHR15052:SF2">
    <property type="entry name" value="GENERAL TRANSCRIPTION FACTOR 3C POLYPEPTIDE 2"/>
    <property type="match status" value="1"/>
</dbReference>
<evidence type="ECO:0000313" key="6">
    <source>
        <dbReference type="Proteomes" id="UP001175261"/>
    </source>
</evidence>
<feature type="compositionally biased region" description="Basic residues" evidence="4">
    <location>
        <begin position="1"/>
        <end position="13"/>
    </location>
</feature>
<evidence type="ECO:0000313" key="5">
    <source>
        <dbReference type="EMBL" id="KAK0386999.1"/>
    </source>
</evidence>
<sequence length="714" mass="77393">MKTRKSNRAKTRKKIIEEDPDAIFADENEVQAGPSAGDQDDDEDFKPPTPGAEAAQDDQVADEAPDPNAMDVDYSQTATQDDVGSDFDEEENPSPRKARKTKAGADAKPAIADAAQTGYMDITTARGNYFVQGYTGPYDRSVKGKAIIRLWYPSGLERVKSMIARWYELSVLPPKMPNAGKDDGLGFGVWTPDRFQKEKASAQAWYGRMKAARGGVDFRVLSETESQPYLALLDTRSMPVLIGPANAQSELHLKAGDAITLSSTGAPEGTEEDSTRANAGWLLDVGGIVPSLSWKPLEEGEGTEQILAMAILSHADQSAARFVEESHNPEFQHHGIVQIWAFASDTSKEGFVRASTSPARCLRALCLDRGRAKRVQWSPTCGLLAIMCGDGSVCVVEPGDGGNGEYEKVVDPVAVLALAGESTKATAMTWINSNRLSVGYTDGSIALWSIFPKRLLSRHAIHHNHVMDMASAYPTFPYLVSSSPVGGPPKLIDLRSPSYETTESVTASLQTSSGIMSYSEHLLGFFFPLPSSNALSTVIGFAHHAYYPVSRRICTPDSFVTCLSAGCTHPYLLIGTLDGSLWSLNPQGELFAVRYEVSDRIRVFQHEHRSAGLFAKGEPGSERGASRILQGFKKEKNPNPRNEFIAAKKTAKKGKGKVPSGPDTSKEVIHEPLTRLTAVQWNPNRGFGCWAAAAMASGLVRIMDIGLEPEPPKG</sequence>
<accession>A0AA39GHD6</accession>
<dbReference type="PANTHER" id="PTHR15052">
    <property type="entry name" value="RNA POLYMERASE III TRANSCRIPTION INITIATION FACTOR COMPLEX SUBUNIT"/>
    <property type="match status" value="1"/>
</dbReference>
<reference evidence="5" key="1">
    <citation type="submission" date="2022-10" db="EMBL/GenBank/DDBJ databases">
        <title>Determination and structural analysis of whole genome sequence of Sarocladium strictum F4-1.</title>
        <authorList>
            <person name="Hu L."/>
            <person name="Jiang Y."/>
        </authorList>
    </citation>
    <scope>NUCLEOTIDE SEQUENCE</scope>
    <source>
        <strain evidence="5">F4-1</strain>
    </source>
</reference>
<proteinExistence type="predicted"/>
<dbReference type="SUPFAM" id="SSF50978">
    <property type="entry name" value="WD40 repeat-like"/>
    <property type="match status" value="1"/>
</dbReference>
<keyword evidence="6" id="KW-1185">Reference proteome</keyword>
<gene>
    <name evidence="5" type="ORF">NLU13_5313</name>
</gene>
<dbReference type="Gene3D" id="2.130.10.10">
    <property type="entry name" value="YVTN repeat-like/Quinoprotein amine dehydrogenase"/>
    <property type="match status" value="1"/>
</dbReference>
<evidence type="ECO:0000256" key="3">
    <source>
        <dbReference type="ARBA" id="ARBA00023242"/>
    </source>
</evidence>
<keyword evidence="2" id="KW-0804">Transcription</keyword>
<evidence type="ECO:0000256" key="4">
    <source>
        <dbReference type="SAM" id="MobiDB-lite"/>
    </source>
</evidence>
<feature type="compositionally biased region" description="Acidic residues" evidence="4">
    <location>
        <begin position="18"/>
        <end position="29"/>
    </location>
</feature>
<evidence type="ECO:0000256" key="2">
    <source>
        <dbReference type="ARBA" id="ARBA00023163"/>
    </source>
</evidence>
<dbReference type="InterPro" id="IPR052416">
    <property type="entry name" value="GTF3C_component"/>
</dbReference>